<organism evidence="1 2">
    <name type="scientific">Roseobacter ponti</name>
    <dbReference type="NCBI Taxonomy" id="1891787"/>
    <lineage>
        <taxon>Bacteria</taxon>
        <taxon>Pseudomonadati</taxon>
        <taxon>Pseudomonadota</taxon>
        <taxon>Alphaproteobacteria</taxon>
        <taxon>Rhodobacterales</taxon>
        <taxon>Roseobacteraceae</taxon>
        <taxon>Roseobacter</taxon>
    </lineage>
</organism>
<dbReference type="Proteomes" id="UP000503308">
    <property type="component" value="Chromosome"/>
</dbReference>
<protein>
    <submittedName>
        <fullName evidence="1">Uncharacterized protein</fullName>
    </submittedName>
</protein>
<dbReference type="SUPFAM" id="SSF55073">
    <property type="entry name" value="Nucleotide cyclase"/>
    <property type="match status" value="1"/>
</dbReference>
<keyword evidence="2" id="KW-1185">Reference proteome</keyword>
<proteinExistence type="predicted"/>
<dbReference type="Gene3D" id="3.30.70.1230">
    <property type="entry name" value="Nucleotide cyclase"/>
    <property type="match status" value="1"/>
</dbReference>
<sequence length="112" mass="11762">MQIQLSNPTPDFEKIGIEHSAPDALMAAARDGFATAGREGLASVILTDVVDSSTLADIVGDRLWTLKINEHLDIVTDTVTRHGGTLVKSPGDGTTSTFSTARAALDAALSRQ</sequence>
<dbReference type="AlphaFoldDB" id="A0A858SRC5"/>
<evidence type="ECO:0000313" key="1">
    <source>
        <dbReference type="EMBL" id="QJF50438.1"/>
    </source>
</evidence>
<reference evidence="1 2" key="1">
    <citation type="submission" date="2020-02" db="EMBL/GenBank/DDBJ databases">
        <title>Genome sequence of Roseobacter ponti.</title>
        <authorList>
            <person name="Hollensteiner J."/>
            <person name="Schneider D."/>
            <person name="Poehlein A."/>
            <person name="Daniel R."/>
        </authorList>
    </citation>
    <scope>NUCLEOTIDE SEQUENCE [LARGE SCALE GENOMIC DNA]</scope>
    <source>
        <strain evidence="1 2">DSM 106830</strain>
    </source>
</reference>
<dbReference type="RefSeq" id="WP_169639654.1">
    <property type="nucleotide sequence ID" value="NZ_CP048788.1"/>
</dbReference>
<accession>A0A858SRC5</accession>
<dbReference type="InterPro" id="IPR029787">
    <property type="entry name" value="Nucleotide_cyclase"/>
</dbReference>
<dbReference type="EMBL" id="CP048788">
    <property type="protein sequence ID" value="QJF50438.1"/>
    <property type="molecule type" value="Genomic_DNA"/>
</dbReference>
<evidence type="ECO:0000313" key="2">
    <source>
        <dbReference type="Proteomes" id="UP000503308"/>
    </source>
</evidence>
<name>A0A858SRC5_9RHOB</name>
<gene>
    <name evidence="1" type="ORF">G3256_04300</name>
</gene>
<dbReference type="KEGG" id="rpon:G3256_04300"/>